<comment type="caution">
    <text evidence="1">The sequence shown here is derived from an EMBL/GenBank/DDBJ whole genome shotgun (WGS) entry which is preliminary data.</text>
</comment>
<gene>
    <name evidence="1" type="ORF">PIB30_098254</name>
</gene>
<accession>A0ABU6QVW9</accession>
<sequence>MSPRGRWRLWLHIPSFHHMGGDSWSLLELERPKNGKNLENTKTPKAQNVHRFEGEERKGKHETHTSKVKQLLNQLSAQLLLSNEKERGAEALFIAINEWHFRNYVVWSAPGQTFNVGVRVRVLNIFVTTLISPFPLYLTSGGIKSVPLIKLTVRVSMQFELADCPVPPGKIH</sequence>
<evidence type="ECO:0000313" key="2">
    <source>
        <dbReference type="Proteomes" id="UP001341840"/>
    </source>
</evidence>
<keyword evidence="2" id="KW-1185">Reference proteome</keyword>
<organism evidence="1 2">
    <name type="scientific">Stylosanthes scabra</name>
    <dbReference type="NCBI Taxonomy" id="79078"/>
    <lineage>
        <taxon>Eukaryota</taxon>
        <taxon>Viridiplantae</taxon>
        <taxon>Streptophyta</taxon>
        <taxon>Embryophyta</taxon>
        <taxon>Tracheophyta</taxon>
        <taxon>Spermatophyta</taxon>
        <taxon>Magnoliopsida</taxon>
        <taxon>eudicotyledons</taxon>
        <taxon>Gunneridae</taxon>
        <taxon>Pentapetalae</taxon>
        <taxon>rosids</taxon>
        <taxon>fabids</taxon>
        <taxon>Fabales</taxon>
        <taxon>Fabaceae</taxon>
        <taxon>Papilionoideae</taxon>
        <taxon>50 kb inversion clade</taxon>
        <taxon>dalbergioids sensu lato</taxon>
        <taxon>Dalbergieae</taxon>
        <taxon>Pterocarpus clade</taxon>
        <taxon>Stylosanthes</taxon>
    </lineage>
</organism>
<protein>
    <submittedName>
        <fullName evidence="1">Uncharacterized protein</fullName>
    </submittedName>
</protein>
<proteinExistence type="predicted"/>
<dbReference type="EMBL" id="JASCZI010002493">
    <property type="protein sequence ID" value="MED6116244.1"/>
    <property type="molecule type" value="Genomic_DNA"/>
</dbReference>
<dbReference type="Proteomes" id="UP001341840">
    <property type="component" value="Unassembled WGS sequence"/>
</dbReference>
<reference evidence="1 2" key="1">
    <citation type="journal article" date="2023" name="Plants (Basel)">
        <title>Bridging the Gap: Combining Genomics and Transcriptomics Approaches to Understand Stylosanthes scabra, an Orphan Legume from the Brazilian Caatinga.</title>
        <authorList>
            <person name="Ferreira-Neto J.R.C."/>
            <person name="da Silva M.D."/>
            <person name="Binneck E."/>
            <person name="de Melo N.F."/>
            <person name="da Silva R.H."/>
            <person name="de Melo A.L.T.M."/>
            <person name="Pandolfi V."/>
            <person name="Bustamante F.O."/>
            <person name="Brasileiro-Vidal A.C."/>
            <person name="Benko-Iseppon A.M."/>
        </authorList>
    </citation>
    <scope>NUCLEOTIDE SEQUENCE [LARGE SCALE GENOMIC DNA]</scope>
    <source>
        <tissue evidence="1">Leaves</tissue>
    </source>
</reference>
<evidence type="ECO:0000313" key="1">
    <source>
        <dbReference type="EMBL" id="MED6116244.1"/>
    </source>
</evidence>
<name>A0ABU6QVW9_9FABA</name>